<keyword evidence="1" id="KW-0645">Protease</keyword>
<dbReference type="SUPFAM" id="SSF50494">
    <property type="entry name" value="Trypsin-like serine proteases"/>
    <property type="match status" value="2"/>
</dbReference>
<dbReference type="GO" id="GO:0004252">
    <property type="term" value="F:serine-type endopeptidase activity"/>
    <property type="evidence" value="ECO:0007669"/>
    <property type="project" value="InterPro"/>
</dbReference>
<evidence type="ECO:0000256" key="2">
    <source>
        <dbReference type="ARBA" id="ARBA00022801"/>
    </source>
</evidence>
<evidence type="ECO:0000256" key="4">
    <source>
        <dbReference type="ARBA" id="ARBA00023157"/>
    </source>
</evidence>
<dbReference type="Pfam" id="PF00089">
    <property type="entry name" value="Trypsin"/>
    <property type="match status" value="1"/>
</dbReference>
<name>A0A914QR54_9BILA</name>
<evidence type="ECO:0000256" key="1">
    <source>
        <dbReference type="ARBA" id="ARBA00022670"/>
    </source>
</evidence>
<dbReference type="SMART" id="SM00020">
    <property type="entry name" value="Tryp_SPc"/>
    <property type="match status" value="1"/>
</dbReference>
<dbReference type="Gene3D" id="2.40.10.10">
    <property type="entry name" value="Trypsin-like serine proteases"/>
    <property type="match status" value="2"/>
</dbReference>
<dbReference type="InterPro" id="IPR050430">
    <property type="entry name" value="Peptidase_S1"/>
</dbReference>
<dbReference type="InterPro" id="IPR043504">
    <property type="entry name" value="Peptidase_S1_PA_chymotrypsin"/>
</dbReference>
<organism evidence="7 8">
    <name type="scientific">Panagrolaimus davidi</name>
    <dbReference type="NCBI Taxonomy" id="227884"/>
    <lineage>
        <taxon>Eukaryota</taxon>
        <taxon>Metazoa</taxon>
        <taxon>Ecdysozoa</taxon>
        <taxon>Nematoda</taxon>
        <taxon>Chromadorea</taxon>
        <taxon>Rhabditida</taxon>
        <taxon>Tylenchina</taxon>
        <taxon>Panagrolaimomorpha</taxon>
        <taxon>Panagrolaimoidea</taxon>
        <taxon>Panagrolaimidae</taxon>
        <taxon>Panagrolaimus</taxon>
    </lineage>
</organism>
<keyword evidence="4" id="KW-1015">Disulfide bond</keyword>
<dbReference type="PANTHER" id="PTHR24276:SF98">
    <property type="entry name" value="FI18310P1-RELATED"/>
    <property type="match status" value="1"/>
</dbReference>
<feature type="domain" description="Peptidase S1" evidence="6">
    <location>
        <begin position="24"/>
        <end position="223"/>
    </location>
</feature>
<evidence type="ECO:0000259" key="6">
    <source>
        <dbReference type="SMART" id="SM00020"/>
    </source>
</evidence>
<feature type="signal peptide" evidence="5">
    <location>
        <begin position="1"/>
        <end position="19"/>
    </location>
</feature>
<keyword evidence="7" id="KW-1185">Reference proteome</keyword>
<proteinExistence type="predicted"/>
<evidence type="ECO:0000313" key="8">
    <source>
        <dbReference type="WBParaSite" id="PDA_v2.g6369.t1"/>
    </source>
</evidence>
<protein>
    <submittedName>
        <fullName evidence="8">Peptidase S1 domain-containing protein</fullName>
    </submittedName>
</protein>
<evidence type="ECO:0000256" key="5">
    <source>
        <dbReference type="SAM" id="SignalP"/>
    </source>
</evidence>
<dbReference type="WBParaSite" id="PDA_v2.g6369.t1">
    <property type="protein sequence ID" value="PDA_v2.g6369.t1"/>
    <property type="gene ID" value="PDA_v2.g6369"/>
</dbReference>
<keyword evidence="3" id="KW-0720">Serine protease</keyword>
<evidence type="ECO:0000313" key="7">
    <source>
        <dbReference type="Proteomes" id="UP000887578"/>
    </source>
</evidence>
<dbReference type="GO" id="GO:0006508">
    <property type="term" value="P:proteolysis"/>
    <property type="evidence" value="ECO:0007669"/>
    <property type="project" value="UniProtKB-KW"/>
</dbReference>
<keyword evidence="5" id="KW-0732">Signal</keyword>
<accession>A0A914QR54</accession>
<dbReference type="AlphaFoldDB" id="A0A914QR54"/>
<keyword evidence="2" id="KW-0378">Hydrolase</keyword>
<dbReference type="InterPro" id="IPR009003">
    <property type="entry name" value="Peptidase_S1_PA"/>
</dbReference>
<evidence type="ECO:0000256" key="3">
    <source>
        <dbReference type="ARBA" id="ARBA00022825"/>
    </source>
</evidence>
<feature type="chain" id="PRO_5037571656" evidence="5">
    <location>
        <begin position="20"/>
        <end position="511"/>
    </location>
</feature>
<dbReference type="InterPro" id="IPR001254">
    <property type="entry name" value="Trypsin_dom"/>
</dbReference>
<dbReference type="Proteomes" id="UP000887578">
    <property type="component" value="Unplaced"/>
</dbReference>
<dbReference type="PANTHER" id="PTHR24276">
    <property type="entry name" value="POLYSERASE-RELATED"/>
    <property type="match status" value="1"/>
</dbReference>
<sequence length="511" mass="58207">MRKYFLFLVILAKFAVIYGFNENRIYNGEITPSDLFQFAVQLRSPGSLATGSIISKRHILTCAHFIYAESEIIQYDTYKVYLGIPYHADIRPNSSDGEMRSPNSTKAYLPKTSTWSQWPWNDIAILEFPEGTDFGIEPVKLAKDYREKEGDEAYIIGFGAWWKNGTETSGGSDVLRHAKITMATDCYGTLKICGGDVTHLALSGDSGGANDIRTRVSAFCNFIEEATKNEVKCESIFPEKNNLPVKIFEPIYKGQSTSTELFNFVVPLYNYYYNQGCTATVISKRHLLTSRFCIYRDWRVDHNKNYAVQLTEYLTYKTVIGKLFPDFRTKNIVHSNFKNDPINVTAYFPLKYDSPWDHNIDVIEYPIGTDFGIEPVSLAKDYIPIYLDNSTFIIAGYRLAKNENLTFAEGAPMLFEKNGKFYLLGVHFVTFGTQNGPFSSVPRDCEFIEEVTKNEVQCESVAPIYEQPTSTKTTKIFPQKQELIALNPQSSSPKIKFEMVLFLIFVILFCL</sequence>
<reference evidence="8" key="1">
    <citation type="submission" date="2022-11" db="UniProtKB">
        <authorList>
            <consortium name="WormBaseParasite"/>
        </authorList>
    </citation>
    <scope>IDENTIFICATION</scope>
</reference>